<evidence type="ECO:0000313" key="6">
    <source>
        <dbReference type="Proteomes" id="UP000465301"/>
    </source>
</evidence>
<evidence type="ECO:0000259" key="4">
    <source>
        <dbReference type="Pfam" id="PF26580"/>
    </source>
</evidence>
<name>A0A7I9Z314_9MYCO</name>
<feature type="compositionally biased region" description="Pro residues" evidence="3">
    <location>
        <begin position="70"/>
        <end position="83"/>
    </location>
</feature>
<proteinExistence type="inferred from homology"/>
<comment type="similarity">
    <text evidence="2">Belongs to the MTB12 family.</text>
</comment>
<dbReference type="Proteomes" id="UP000465301">
    <property type="component" value="Unassembled WGS sequence"/>
</dbReference>
<dbReference type="EMBL" id="BLLA01000001">
    <property type="protein sequence ID" value="GFG95263.1"/>
    <property type="molecule type" value="Genomic_DNA"/>
</dbReference>
<comment type="caution">
    <text evidence="5">The sequence shown here is derived from an EMBL/GenBank/DDBJ whole genome shotgun (WGS) entry which is preliminary data.</text>
</comment>
<gene>
    <name evidence="5" type="primary">mtb12_1</name>
    <name evidence="5" type="ORF">MTIM_11420</name>
</gene>
<evidence type="ECO:0000313" key="5">
    <source>
        <dbReference type="EMBL" id="GFG95263.1"/>
    </source>
</evidence>
<feature type="domain" description="Low molecular weight antigen MTB12-like C-terminal" evidence="4">
    <location>
        <begin position="87"/>
        <end position="201"/>
    </location>
</feature>
<feature type="region of interest" description="Disordered" evidence="3">
    <location>
        <begin position="65"/>
        <end position="89"/>
    </location>
</feature>
<reference evidence="5 6" key="1">
    <citation type="journal article" date="2019" name="Emerg. Microbes Infect.">
        <title>Comprehensive subspecies identification of 175 nontuberculous mycobacteria species based on 7547 genomic profiles.</title>
        <authorList>
            <person name="Matsumoto Y."/>
            <person name="Kinjo T."/>
            <person name="Motooka D."/>
            <person name="Nabeya D."/>
            <person name="Jung N."/>
            <person name="Uechi K."/>
            <person name="Horii T."/>
            <person name="Iida T."/>
            <person name="Fujita J."/>
            <person name="Nakamura S."/>
        </authorList>
    </citation>
    <scope>NUCLEOTIDE SEQUENCE [LARGE SCALE GENOMIC DNA]</scope>
    <source>
        <strain evidence="5 6">JCM 30726</strain>
    </source>
</reference>
<organism evidence="5 6">
    <name type="scientific">Mycobacterium timonense</name>
    <dbReference type="NCBI Taxonomy" id="701043"/>
    <lineage>
        <taxon>Bacteria</taxon>
        <taxon>Bacillati</taxon>
        <taxon>Actinomycetota</taxon>
        <taxon>Actinomycetes</taxon>
        <taxon>Mycobacteriales</taxon>
        <taxon>Mycobacteriaceae</taxon>
        <taxon>Mycobacterium</taxon>
        <taxon>Mycobacterium avium complex (MAC)</taxon>
    </lineage>
</organism>
<accession>A0A7I9Z314</accession>
<dbReference type="Pfam" id="PF26580">
    <property type="entry name" value="Mtb12_C"/>
    <property type="match status" value="1"/>
</dbReference>
<keyword evidence="1" id="KW-0732">Signal</keyword>
<evidence type="ECO:0000256" key="1">
    <source>
        <dbReference type="ARBA" id="ARBA00022729"/>
    </source>
</evidence>
<keyword evidence="6" id="KW-1185">Reference proteome</keyword>
<dbReference type="AlphaFoldDB" id="A0A7I9Z314"/>
<sequence length="202" mass="20964">MKTCDRVRRIRDTPPRFMCIEGGPVKTVKSIATGMAALAAIGGAAAGVASIAAPIGLHDVQLAAFGAPLPQDPPPPPPPPPGAPGQLPTADQLANLCNQVTDPGVNYREKNNLVENGVSQNEGMVADHDLRKAYRNGNFPEQFNVTNIAPAGPNMAQADVAITSPKFAGPVTKHLAFVNQGGNWVLQHDAAIALIQAATATN</sequence>
<evidence type="ECO:0000256" key="2">
    <source>
        <dbReference type="ARBA" id="ARBA00093774"/>
    </source>
</evidence>
<dbReference type="InterPro" id="IPR058644">
    <property type="entry name" value="Mtb12-like_C"/>
</dbReference>
<protein>
    <submittedName>
        <fullName evidence="5">Low molecular weight antigen MTB12</fullName>
    </submittedName>
</protein>
<evidence type="ECO:0000256" key="3">
    <source>
        <dbReference type="SAM" id="MobiDB-lite"/>
    </source>
</evidence>